<name>A0A2S7K5B1_9PROT</name>
<protein>
    <submittedName>
        <fullName evidence="6">IS110 family transposase</fullName>
    </submittedName>
</protein>
<evidence type="ECO:0000259" key="2">
    <source>
        <dbReference type="Pfam" id="PF02371"/>
    </source>
</evidence>
<feature type="domain" description="Transposase IS116/IS110/IS902 C-terminal" evidence="2">
    <location>
        <begin position="213"/>
        <end position="292"/>
    </location>
</feature>
<evidence type="ECO:0000313" key="8">
    <source>
        <dbReference type="EMBL" id="PQA89795.1"/>
    </source>
</evidence>
<dbReference type="InterPro" id="IPR002525">
    <property type="entry name" value="Transp_IS110-like_N"/>
</dbReference>
<dbReference type="EMBL" id="PJCH01000006">
    <property type="protein sequence ID" value="PQA87679.1"/>
    <property type="molecule type" value="Genomic_DNA"/>
</dbReference>
<dbReference type="InterPro" id="IPR047650">
    <property type="entry name" value="Transpos_IS110"/>
</dbReference>
<dbReference type="EMBL" id="PJCH01000010">
    <property type="protein sequence ID" value="PQA87227.1"/>
    <property type="molecule type" value="Genomic_DNA"/>
</dbReference>
<evidence type="ECO:0000313" key="7">
    <source>
        <dbReference type="EMBL" id="PQA89296.1"/>
    </source>
</evidence>
<sequence>MKYYVGLDVALRSLALCVIDADGKIALERALPCEIKDVADCIRDFGKPVEMIGFEAGTMSQHLFHGLVAEGFEVVCMEARQVSAALSAMRNKTDKNDARGIAQVVRSGWYNPVHMKSRSSHCERALLTSRKTILRKCLDLENEIRGLFKAFGIRLPKAIKRYNFAKQVRPIIEADEGLSHALLPVLDAHETLLVIFVELDRRVKTYARKDPVCTRLMTAPGVGEITALSFKAAIDDPTRFKSSRNVGAHFGLTPRRFQSGEMDNHGRISRAGDEGVRANLYSAANSLLTRSRNPSRLKSWAMKLMRSKGRRRATVALARKLAVILHRMWVAGTDFRWNATEVTA</sequence>
<dbReference type="AlphaFoldDB" id="A0A2S7K5B1"/>
<evidence type="ECO:0000259" key="1">
    <source>
        <dbReference type="Pfam" id="PF01548"/>
    </source>
</evidence>
<dbReference type="RefSeq" id="WP_104828498.1">
    <property type="nucleotide sequence ID" value="NZ_PJCH01000001.1"/>
</dbReference>
<gene>
    <name evidence="8" type="ORF">CW354_02555</name>
    <name evidence="7" type="ORF">CW354_04795</name>
    <name evidence="6" type="ORF">CW354_10770</name>
    <name evidence="5" type="ORF">CW354_14290</name>
    <name evidence="4" type="ORF">CW354_14295</name>
    <name evidence="3" type="ORF">CW354_20485</name>
</gene>
<evidence type="ECO:0000313" key="3">
    <source>
        <dbReference type="EMBL" id="PQA85748.1"/>
    </source>
</evidence>
<dbReference type="Pfam" id="PF02371">
    <property type="entry name" value="Transposase_20"/>
    <property type="match status" value="1"/>
</dbReference>
<evidence type="ECO:0000313" key="4">
    <source>
        <dbReference type="EMBL" id="PQA86956.1"/>
    </source>
</evidence>
<dbReference type="InterPro" id="IPR003346">
    <property type="entry name" value="Transposase_20"/>
</dbReference>
<dbReference type="GO" id="GO:0004803">
    <property type="term" value="F:transposase activity"/>
    <property type="evidence" value="ECO:0007669"/>
    <property type="project" value="InterPro"/>
</dbReference>
<dbReference type="NCBIfam" id="NF033542">
    <property type="entry name" value="transpos_IS110"/>
    <property type="match status" value="1"/>
</dbReference>
<proteinExistence type="predicted"/>
<dbReference type="GO" id="GO:0006313">
    <property type="term" value="P:DNA transposition"/>
    <property type="evidence" value="ECO:0007669"/>
    <property type="project" value="InterPro"/>
</dbReference>
<dbReference type="GO" id="GO:0003677">
    <property type="term" value="F:DNA binding"/>
    <property type="evidence" value="ECO:0007669"/>
    <property type="project" value="InterPro"/>
</dbReference>
<evidence type="ECO:0000313" key="6">
    <source>
        <dbReference type="EMBL" id="PQA87679.1"/>
    </source>
</evidence>
<evidence type="ECO:0000313" key="5">
    <source>
        <dbReference type="EMBL" id="PQA87227.1"/>
    </source>
</evidence>
<evidence type="ECO:0000313" key="9">
    <source>
        <dbReference type="Proteomes" id="UP000239504"/>
    </source>
</evidence>
<dbReference type="Pfam" id="PF01548">
    <property type="entry name" value="DEDD_Tnp_IS110"/>
    <property type="match status" value="1"/>
</dbReference>
<keyword evidence="9" id="KW-1185">Reference proteome</keyword>
<comment type="caution">
    <text evidence="6">The sequence shown here is derived from an EMBL/GenBank/DDBJ whole genome shotgun (WGS) entry which is preliminary data.</text>
</comment>
<dbReference type="EMBL" id="PJCH01000011">
    <property type="protein sequence ID" value="PQA86956.1"/>
    <property type="molecule type" value="Genomic_DNA"/>
</dbReference>
<accession>A0A2S7K5B1</accession>
<dbReference type="OrthoDB" id="7410629at2"/>
<dbReference type="EMBL" id="PJCH01000001">
    <property type="protein sequence ID" value="PQA89795.1"/>
    <property type="molecule type" value="Genomic_DNA"/>
</dbReference>
<dbReference type="Proteomes" id="UP000239504">
    <property type="component" value="Unassembled WGS sequence"/>
</dbReference>
<feature type="domain" description="Transposase IS110-like N-terminal" evidence="1">
    <location>
        <begin position="5"/>
        <end position="149"/>
    </location>
</feature>
<dbReference type="EMBL" id="PJCH01000017">
    <property type="protein sequence ID" value="PQA85748.1"/>
    <property type="molecule type" value="Genomic_DNA"/>
</dbReference>
<dbReference type="PANTHER" id="PTHR33055:SF3">
    <property type="entry name" value="PUTATIVE TRANSPOSASE FOR IS117-RELATED"/>
    <property type="match status" value="1"/>
</dbReference>
<organism evidence="6 9">
    <name type="scientific">Hyphococcus luteus</name>
    <dbReference type="NCBI Taxonomy" id="2058213"/>
    <lineage>
        <taxon>Bacteria</taxon>
        <taxon>Pseudomonadati</taxon>
        <taxon>Pseudomonadota</taxon>
        <taxon>Alphaproteobacteria</taxon>
        <taxon>Parvularculales</taxon>
        <taxon>Parvularculaceae</taxon>
        <taxon>Hyphococcus</taxon>
    </lineage>
</organism>
<reference evidence="6 9" key="1">
    <citation type="submission" date="2017-12" db="EMBL/GenBank/DDBJ databases">
        <authorList>
            <person name="Hurst M.R.H."/>
        </authorList>
    </citation>
    <scope>NUCLEOTIDE SEQUENCE [LARGE SCALE GENOMIC DNA]</scope>
    <source>
        <strain evidence="6 9">SY-3-19</strain>
    </source>
</reference>
<dbReference type="PANTHER" id="PTHR33055">
    <property type="entry name" value="TRANSPOSASE FOR INSERTION SEQUENCE ELEMENT IS1111A"/>
    <property type="match status" value="1"/>
</dbReference>
<dbReference type="EMBL" id="PJCH01000003">
    <property type="protein sequence ID" value="PQA89296.1"/>
    <property type="molecule type" value="Genomic_DNA"/>
</dbReference>